<dbReference type="EMDB" id="EMD-14489"/>
<protein>
    <submittedName>
        <fullName evidence="1">Uncharacterized protein</fullName>
    </submittedName>
</protein>
<dbReference type="PDB" id="7Z47">
    <property type="method" value="EM"/>
    <property type="resolution" value="3.80 A"/>
    <property type="chains" value="A/B=1-250"/>
</dbReference>
<keyword evidence="3 4" id="KW-0002">3D-structure</keyword>
<organism evidence="1 2">
    <name type="scientific">Escherichia phage vB_EcoP_SU10</name>
    <dbReference type="NCBI Taxonomy" id="1519788"/>
    <lineage>
        <taxon>Viruses</taxon>
        <taxon>Duplodnaviria</taxon>
        <taxon>Heunggongvirae</taxon>
        <taxon>Uroviricota</taxon>
        <taxon>Caudoviricetes</taxon>
        <taxon>Mktvariviridae</taxon>
        <taxon>Gordonclarkvirinae</taxon>
        <taxon>Kuravirus</taxon>
        <taxon>Kuravirus CHD5UKE1</taxon>
        <taxon>Kuravirus SU10</taxon>
    </lineage>
</organism>
<gene>
    <name evidence="1" type="ORF">SU10_011</name>
</gene>
<dbReference type="GeneID" id="24725213"/>
<name>A0A0B4N231_9CAUD</name>
<evidence type="ECO:0007829" key="4">
    <source>
        <dbReference type="PDB" id="7Z4A"/>
    </source>
</evidence>
<evidence type="ECO:0007829" key="3">
    <source>
        <dbReference type="PDB" id="7Z47"/>
    </source>
</evidence>
<dbReference type="SMR" id="A0A0B4N231"/>
<reference evidence="3 4" key="2">
    <citation type="journal article" date="2022" name="Nat. Commun.">
        <title>Tail proteins of phage SU10 reorganize into the nozzle for genome delivery.</title>
        <authorList>
            <person name="Siborova M."/>
            <person name="Fuzik T."/>
            <person name="Prochazkova M."/>
            <person name="Novacek J."/>
            <person name="Benesik M."/>
            <person name="Nilsson A.S."/>
            <person name="Plevka P."/>
        </authorList>
    </citation>
    <scope>STRUCTURE BY ELECTRON MICROSCOPY (3.80 ANGSTROMS)</scope>
</reference>
<dbReference type="InterPro" id="IPR056209">
    <property type="entry name" value="SU10_adaptor"/>
</dbReference>
<dbReference type="Proteomes" id="UP000031602">
    <property type="component" value="Segment"/>
</dbReference>
<dbReference type="PDB" id="7Z4F">
    <property type="method" value="EM"/>
    <property type="resolution" value="4.20 A"/>
    <property type="chains" value="H/I=1-250"/>
</dbReference>
<dbReference type="PDB" id="7Z4A">
    <property type="method" value="EM"/>
    <property type="resolution" value="4.60 A"/>
    <property type="chains" value="A/N=1-250"/>
</dbReference>
<dbReference type="RefSeq" id="YP_009152862.1">
    <property type="nucleotide sequence ID" value="NC_027395.1"/>
</dbReference>
<dbReference type="Pfam" id="PF24175">
    <property type="entry name" value="SU10_adaptor"/>
    <property type="match status" value="1"/>
</dbReference>
<dbReference type="EMDB" id="EMD-14492"/>
<dbReference type="EMDB" id="EMD-14486"/>
<dbReference type="PDB" id="7Z4B">
    <property type="method" value="EM"/>
    <property type="resolution" value="7.40 A"/>
    <property type="chains" value="DU/DV=1-250"/>
</dbReference>
<proteinExistence type="evidence at protein level"/>
<dbReference type="KEGG" id="vg:24725213"/>
<evidence type="ECO:0000313" key="2">
    <source>
        <dbReference type="Proteomes" id="UP000031602"/>
    </source>
</evidence>
<dbReference type="OrthoDB" id="5897at10239"/>
<dbReference type="EMBL" id="KM044272">
    <property type="protein sequence ID" value="AIF71764.1"/>
    <property type="molecule type" value="Genomic_DNA"/>
</dbReference>
<sequence length="250" mass="28810">MAMPDVQYPINTYGWLKKAVALWADRDDDEFVNQIPNFINFAEKEIYRNLRIPPLEKEVYLDIKDGVAYIPPDYLEAQWMMRAKDGTIFQVTSPEEISYRRQHGTINPSHWNNQPVNFARFGSRFIFYPSIEADTPYYPDDGSPLIPAENSVILSYYADPPEFHEDTDTSTILTIAPELLLYFTLRHACLFVQDDNGVQKWSALGKAILDEMVEQNKKQEYSGSPIAIPNNMTRLQSSLPDIYGIRTSRV</sequence>
<evidence type="ECO:0000313" key="1">
    <source>
        <dbReference type="EMBL" id="AIF71764.1"/>
    </source>
</evidence>
<reference evidence="1 2" key="1">
    <citation type="journal article" date="2014" name="PLoS ONE">
        <title>Genomic, Proteomic, Morphological, and Phylogenetic Analyses of vB_EcoP_SU10, a Podoviridae Phage with C3 Morphology.</title>
        <authorList>
            <person name="Mirzaei M.K."/>
            <person name="Eriksson H."/>
            <person name="Kasuga K."/>
            <person name="Haggard-Ljungquist E."/>
            <person name="Nilsson A.S."/>
        </authorList>
    </citation>
    <scope>NUCLEOTIDE SEQUENCE [LARGE SCALE GENOMIC DNA]</scope>
</reference>
<keyword evidence="2" id="KW-1185">Reference proteome</keyword>
<dbReference type="EMDB" id="EMD-14495"/>
<accession>A0A0B4N231</accession>